<evidence type="ECO:0000256" key="6">
    <source>
        <dbReference type="ARBA" id="ARBA00022833"/>
    </source>
</evidence>
<organism evidence="12 13">
    <name type="scientific">Dimorphilus gyrociliatus</name>
    <dbReference type="NCBI Taxonomy" id="2664684"/>
    <lineage>
        <taxon>Eukaryota</taxon>
        <taxon>Metazoa</taxon>
        <taxon>Spiralia</taxon>
        <taxon>Lophotrochozoa</taxon>
        <taxon>Annelida</taxon>
        <taxon>Polychaeta</taxon>
        <taxon>Polychaeta incertae sedis</taxon>
        <taxon>Dinophilidae</taxon>
        <taxon>Dimorphilus</taxon>
    </lineage>
</organism>
<keyword evidence="4 10" id="KW-0479">Metal-binding</keyword>
<name>A0A7I8VE63_9ANNE</name>
<evidence type="ECO:0000256" key="9">
    <source>
        <dbReference type="ARBA" id="ARBA00023128"/>
    </source>
</evidence>
<dbReference type="InterPro" id="IPR024079">
    <property type="entry name" value="MetalloPept_cat_dom_sf"/>
</dbReference>
<evidence type="ECO:0000259" key="11">
    <source>
        <dbReference type="Pfam" id="PF01432"/>
    </source>
</evidence>
<dbReference type="InterPro" id="IPR001567">
    <property type="entry name" value="Pept_M3A_M3B_dom"/>
</dbReference>
<sequence length="677" mass="77906">MLKGISFHVKRRIGTASKLVTTFNQRPKKKFSLNYPKSSVGLFNISELNHPDGFKVLLDRAQTRVRELFDEAIAQDRKRILVEIFDDMSNTICKVADMSDFVRTCHPNLKMAGAADEAFMNLSRLVEEYGLNTNKTIHEALKYTLKNQDVKELTDVDRRVGWMFINDYEQSLVADDKKAKEFVDITNEILRLGTKFSQNCAIPVGIPTEFLPKDLLNVFPKNGGHSLITHQYSFHHNEKVRETGYKLFYGEEKSQLEILDQLLLARYKLAEVTGFKSYAERSLNQTMAQTPEFVDSFLQSLSEKIRPKVDEEMREVSKAHEKNFGSKEVQVWNTHYLCNQISQMKNNFKASEIAPYLSLGTCMEGLNNLIQEIFRISLNVEDTEPGEIWHEDIKKIVVRDEENNDLGTIYCDFFERQGKLPQECHFTICGGKEMADGTYQNPIIVVHLNLPKSSYPCLLNTQSLENLWHEFGHAIHSMLGRTYYQHTTGTRCPSDFAEVPSIFLEKFASDPRVQKSFAKHYETGEELSEKKILNLNKSKKMFSAMETNEQLFYSMIDQAYHGPHPLKGSTTQILQNIMKTYYHLPFVKNTAWQGRFSHLNGYGAKYYAYILSRAVAESIWQEAFEKDPFSRTAGERYKKKILVHGGSRPPYDLVKDMLGSNINSSTLVNSLSRSFER</sequence>
<evidence type="ECO:0000313" key="12">
    <source>
        <dbReference type="EMBL" id="CAD5114665.1"/>
    </source>
</evidence>
<accession>A0A7I8VE63</accession>
<dbReference type="PANTHER" id="PTHR11804">
    <property type="entry name" value="PROTEASE M3 THIMET OLIGOPEPTIDASE-RELATED"/>
    <property type="match status" value="1"/>
</dbReference>
<keyword evidence="6 10" id="KW-0862">Zinc</keyword>
<dbReference type="AlphaFoldDB" id="A0A7I8VE63"/>
<dbReference type="InterPro" id="IPR024077">
    <property type="entry name" value="Neurolysin/TOP_dom2"/>
</dbReference>
<evidence type="ECO:0000256" key="7">
    <source>
        <dbReference type="ARBA" id="ARBA00022946"/>
    </source>
</evidence>
<dbReference type="GO" id="GO:0046872">
    <property type="term" value="F:metal ion binding"/>
    <property type="evidence" value="ECO:0007669"/>
    <property type="project" value="UniProtKB-UniRule"/>
</dbReference>
<evidence type="ECO:0000256" key="10">
    <source>
        <dbReference type="RuleBase" id="RU003435"/>
    </source>
</evidence>
<proteinExistence type="inferred from homology"/>
<dbReference type="FunFam" id="3.40.390.10:FF:000013">
    <property type="entry name" value="Mitochondrial intermediate peptidase"/>
    <property type="match status" value="1"/>
</dbReference>
<keyword evidence="13" id="KW-1185">Reference proteome</keyword>
<reference evidence="12 13" key="1">
    <citation type="submission" date="2020-08" db="EMBL/GenBank/DDBJ databases">
        <authorList>
            <person name="Hejnol A."/>
        </authorList>
    </citation>
    <scope>NUCLEOTIDE SEQUENCE [LARGE SCALE GENOMIC DNA]</scope>
</reference>
<dbReference type="GO" id="GO:0006518">
    <property type="term" value="P:peptide metabolic process"/>
    <property type="evidence" value="ECO:0007669"/>
    <property type="project" value="TreeGrafter"/>
</dbReference>
<dbReference type="PANTHER" id="PTHR11804:SF79">
    <property type="entry name" value="MITOCHONDRIAL INTERMEDIATE PEPTIDASE"/>
    <property type="match status" value="1"/>
</dbReference>
<evidence type="ECO:0000256" key="4">
    <source>
        <dbReference type="ARBA" id="ARBA00022723"/>
    </source>
</evidence>
<dbReference type="GO" id="GO:0004222">
    <property type="term" value="F:metalloendopeptidase activity"/>
    <property type="evidence" value="ECO:0007669"/>
    <property type="project" value="InterPro"/>
</dbReference>
<comment type="similarity">
    <text evidence="2 10">Belongs to the peptidase M3 family.</text>
</comment>
<dbReference type="Gene3D" id="1.10.1370.10">
    <property type="entry name" value="Neurolysin, domain 3"/>
    <property type="match status" value="1"/>
</dbReference>
<dbReference type="GO" id="GO:0005739">
    <property type="term" value="C:mitochondrion"/>
    <property type="evidence" value="ECO:0007669"/>
    <property type="project" value="UniProtKB-SubCell"/>
</dbReference>
<keyword evidence="9" id="KW-0496">Mitochondrion</keyword>
<dbReference type="SUPFAM" id="SSF55486">
    <property type="entry name" value="Metalloproteases ('zincins'), catalytic domain"/>
    <property type="match status" value="1"/>
</dbReference>
<dbReference type="GO" id="GO:0006627">
    <property type="term" value="P:protein processing involved in protein targeting to mitochondrion"/>
    <property type="evidence" value="ECO:0007669"/>
    <property type="project" value="TreeGrafter"/>
</dbReference>
<evidence type="ECO:0000256" key="1">
    <source>
        <dbReference type="ARBA" id="ARBA00004173"/>
    </source>
</evidence>
<dbReference type="EMBL" id="CAJFCJ010000005">
    <property type="protein sequence ID" value="CAD5114665.1"/>
    <property type="molecule type" value="Genomic_DNA"/>
</dbReference>
<keyword evidence="8 10" id="KW-0482">Metalloprotease</keyword>
<comment type="caution">
    <text evidence="12">The sequence shown here is derived from an EMBL/GenBank/DDBJ whole genome shotgun (WGS) entry which is preliminary data.</text>
</comment>
<feature type="domain" description="Peptidase M3A/M3B catalytic" evidence="11">
    <location>
        <begin position="236"/>
        <end position="670"/>
    </location>
</feature>
<protein>
    <submittedName>
        <fullName evidence="12">DgyrCDS3714</fullName>
    </submittedName>
</protein>
<evidence type="ECO:0000256" key="5">
    <source>
        <dbReference type="ARBA" id="ARBA00022801"/>
    </source>
</evidence>
<dbReference type="InterPro" id="IPR045090">
    <property type="entry name" value="Pept_M3A_M3B"/>
</dbReference>
<keyword evidence="5 10" id="KW-0378">Hydrolase</keyword>
<keyword evidence="7" id="KW-0809">Transit peptide</keyword>
<dbReference type="Gene3D" id="3.40.390.10">
    <property type="entry name" value="Collagenase (Catalytic Domain)"/>
    <property type="match status" value="1"/>
</dbReference>
<evidence type="ECO:0000313" key="13">
    <source>
        <dbReference type="Proteomes" id="UP000549394"/>
    </source>
</evidence>
<dbReference type="Proteomes" id="UP000549394">
    <property type="component" value="Unassembled WGS sequence"/>
</dbReference>
<evidence type="ECO:0000256" key="3">
    <source>
        <dbReference type="ARBA" id="ARBA00022670"/>
    </source>
</evidence>
<evidence type="ECO:0000256" key="2">
    <source>
        <dbReference type="ARBA" id="ARBA00006040"/>
    </source>
</evidence>
<dbReference type="OrthoDB" id="17530at2759"/>
<gene>
    <name evidence="12" type="ORF">DGYR_LOCUS3491</name>
</gene>
<evidence type="ECO:0000256" key="8">
    <source>
        <dbReference type="ARBA" id="ARBA00023049"/>
    </source>
</evidence>
<dbReference type="CDD" id="cd06457">
    <property type="entry name" value="M3A_MIP"/>
    <property type="match status" value="1"/>
</dbReference>
<comment type="subcellular location">
    <subcellularLocation>
        <location evidence="1">Mitochondrion</location>
    </subcellularLocation>
</comment>
<dbReference type="Pfam" id="PF01432">
    <property type="entry name" value="Peptidase_M3"/>
    <property type="match status" value="1"/>
</dbReference>
<keyword evidence="3 10" id="KW-0645">Protease</keyword>
<comment type="cofactor">
    <cofactor evidence="10">
        <name>Zn(2+)</name>
        <dbReference type="ChEBI" id="CHEBI:29105"/>
    </cofactor>
    <text evidence="10">Binds 1 zinc ion.</text>
</comment>
<dbReference type="InterPro" id="IPR033851">
    <property type="entry name" value="M3A_MIP"/>
</dbReference>